<evidence type="ECO:0000259" key="6">
    <source>
        <dbReference type="PROSITE" id="PS51898"/>
    </source>
</evidence>
<sequence>MKKRKDGRYQSSVMLTDPLTNEKRRVYVYGYTEEEVQRELNRVKLDNGKEILMPTFKEWADEWLKIKSDDVSPTTINSYKDSLRLHISPTLDKYKLKDITPSLVRTVLRNIPTQRTKEYCYIIINAILQQALREDLINKNPCINVKKPKAKAREATIISEDEFKQLINATSNLQLKAILWIAYDTGMRRSEIAALRWQDIDFKTNTMHIHHAIKTNRHAPLSSRFSLGEPKTDYGIRDIPLTNIVKSVLNKHREQQKELFKNNSRILTNKDFVFTSNFRGRFGDFIQPDNITHEFVKLKRKAGIKSDITFKSFRHTCLTSLAEANIPAKAIQAQAGHANASFTLNRYVHKTEQMKQTIADFLNNRVQK</sequence>
<proteinExistence type="inferred from homology"/>
<dbReference type="GeneID" id="62778302"/>
<gene>
    <name evidence="8" type="ORF">HMPREF9454_00993</name>
</gene>
<dbReference type="Pfam" id="PF00589">
    <property type="entry name" value="Phage_integrase"/>
    <property type="match status" value="1"/>
</dbReference>
<dbReference type="Gene3D" id="1.10.150.130">
    <property type="match status" value="1"/>
</dbReference>
<evidence type="ECO:0000256" key="1">
    <source>
        <dbReference type="ARBA" id="ARBA00008857"/>
    </source>
</evidence>
<dbReference type="InterPro" id="IPR050808">
    <property type="entry name" value="Phage_Integrase"/>
</dbReference>
<evidence type="ECO:0000256" key="3">
    <source>
        <dbReference type="ARBA" id="ARBA00023125"/>
    </source>
</evidence>
<dbReference type="InterPro" id="IPR011010">
    <property type="entry name" value="DNA_brk_join_enz"/>
</dbReference>
<reference evidence="8 9" key="1">
    <citation type="submission" date="2012-01" db="EMBL/GenBank/DDBJ databases">
        <title>The Genome Sequence of Megamonas funiformis YIT 11815.</title>
        <authorList>
            <consortium name="The Broad Institute Genome Sequencing Platform"/>
            <person name="Earl A."/>
            <person name="Ward D."/>
            <person name="Feldgarden M."/>
            <person name="Gevers D."/>
            <person name="Morotomi M."/>
            <person name="Young S.K."/>
            <person name="Zeng Q."/>
            <person name="Gargeya S."/>
            <person name="Fitzgerald M."/>
            <person name="Haas B."/>
            <person name="Abouelleil A."/>
            <person name="Alvarado L."/>
            <person name="Arachchi H.M."/>
            <person name="Berlin A."/>
            <person name="Chapman S.B."/>
            <person name="Gearin G."/>
            <person name="Goldberg J."/>
            <person name="Griggs A."/>
            <person name="Gujja S."/>
            <person name="Hansen M."/>
            <person name="Heiman D."/>
            <person name="Howarth C."/>
            <person name="Larimer J."/>
            <person name="Lui A."/>
            <person name="MacDonald P.J.P."/>
            <person name="McCowen C."/>
            <person name="Montmayeur A."/>
            <person name="Murphy C."/>
            <person name="Neiman D."/>
            <person name="Pearson M."/>
            <person name="Priest M."/>
            <person name="Roberts A."/>
            <person name="Saif S."/>
            <person name="Shea T."/>
            <person name="Sisk P."/>
            <person name="Stolte C."/>
            <person name="Sykes S."/>
            <person name="Wortman J."/>
            <person name="Nusbaum C."/>
            <person name="Birren B."/>
        </authorList>
    </citation>
    <scope>NUCLEOTIDE SEQUENCE [LARGE SCALE GENOMIC DNA]</scope>
    <source>
        <strain evidence="8 9">YIT 11815</strain>
    </source>
</reference>
<keyword evidence="4" id="KW-0233">DNA recombination</keyword>
<evidence type="ECO:0000313" key="9">
    <source>
        <dbReference type="Proteomes" id="UP000005963"/>
    </source>
</evidence>
<evidence type="ECO:0000256" key="2">
    <source>
        <dbReference type="ARBA" id="ARBA00022908"/>
    </source>
</evidence>
<comment type="similarity">
    <text evidence="1">Belongs to the 'phage' integrase family.</text>
</comment>
<dbReference type="PANTHER" id="PTHR30629:SF6">
    <property type="entry name" value="PROPHAGE INTEGRASE INTA-RELATED"/>
    <property type="match status" value="1"/>
</dbReference>
<keyword evidence="2" id="KW-0229">DNA integration</keyword>
<dbReference type="InterPro" id="IPR010998">
    <property type="entry name" value="Integrase_recombinase_N"/>
</dbReference>
<comment type="caution">
    <text evidence="8">The sequence shown here is derived from an EMBL/GenBank/DDBJ whole genome shotgun (WGS) entry which is preliminary data.</text>
</comment>
<evidence type="ECO:0000256" key="5">
    <source>
        <dbReference type="PROSITE-ProRule" id="PRU01248"/>
    </source>
</evidence>
<dbReference type="InterPro" id="IPR004107">
    <property type="entry name" value="Integrase_SAM-like_N"/>
</dbReference>
<feature type="domain" description="Tyr recombinase" evidence="6">
    <location>
        <begin position="153"/>
        <end position="360"/>
    </location>
</feature>
<keyword evidence="9" id="KW-1185">Reference proteome</keyword>
<dbReference type="PROSITE" id="PS51900">
    <property type="entry name" value="CB"/>
    <property type="match status" value="1"/>
</dbReference>
<feature type="domain" description="Core-binding (CB)" evidence="7">
    <location>
        <begin position="54"/>
        <end position="132"/>
    </location>
</feature>
<dbReference type="CDD" id="cd01189">
    <property type="entry name" value="INT_ICEBs1_C_like"/>
    <property type="match status" value="1"/>
</dbReference>
<dbReference type="Gene3D" id="1.10.443.10">
    <property type="entry name" value="Intergrase catalytic core"/>
    <property type="match status" value="1"/>
</dbReference>
<dbReference type="PANTHER" id="PTHR30629">
    <property type="entry name" value="PROPHAGE INTEGRASE"/>
    <property type="match status" value="1"/>
</dbReference>
<protein>
    <recommendedName>
        <fullName evidence="10">Tyr recombinase domain-containing protein</fullName>
    </recommendedName>
</protein>
<dbReference type="Proteomes" id="UP000005963">
    <property type="component" value="Unassembled WGS sequence"/>
</dbReference>
<name>A0ABN0EJ82_9FIRM</name>
<dbReference type="InterPro" id="IPR002104">
    <property type="entry name" value="Integrase_catalytic"/>
</dbReference>
<dbReference type="PROSITE" id="PS51898">
    <property type="entry name" value="TYR_RECOMBINASE"/>
    <property type="match status" value="1"/>
</dbReference>
<accession>A0ABN0EJ82</accession>
<keyword evidence="3 5" id="KW-0238">DNA-binding</keyword>
<dbReference type="RefSeq" id="WP_008538273.1">
    <property type="nucleotide sequence ID" value="NZ_JH601090.1"/>
</dbReference>
<evidence type="ECO:0000313" key="8">
    <source>
        <dbReference type="EMBL" id="EHR37689.1"/>
    </source>
</evidence>
<evidence type="ECO:0000259" key="7">
    <source>
        <dbReference type="PROSITE" id="PS51900"/>
    </source>
</evidence>
<evidence type="ECO:0000256" key="4">
    <source>
        <dbReference type="ARBA" id="ARBA00023172"/>
    </source>
</evidence>
<dbReference type="EMBL" id="ADMB01000047">
    <property type="protein sequence ID" value="EHR37689.1"/>
    <property type="molecule type" value="Genomic_DNA"/>
</dbReference>
<evidence type="ECO:0008006" key="10">
    <source>
        <dbReference type="Google" id="ProtNLM"/>
    </source>
</evidence>
<dbReference type="InterPro" id="IPR013762">
    <property type="entry name" value="Integrase-like_cat_sf"/>
</dbReference>
<dbReference type="InterPro" id="IPR044068">
    <property type="entry name" value="CB"/>
</dbReference>
<organism evidence="8 9">
    <name type="scientific">Megamonas funiformis YIT 11815</name>
    <dbReference type="NCBI Taxonomy" id="742816"/>
    <lineage>
        <taxon>Bacteria</taxon>
        <taxon>Bacillati</taxon>
        <taxon>Bacillota</taxon>
        <taxon>Negativicutes</taxon>
        <taxon>Selenomonadales</taxon>
        <taxon>Selenomonadaceae</taxon>
        <taxon>Megamonas</taxon>
    </lineage>
</organism>
<dbReference type="SUPFAM" id="SSF56349">
    <property type="entry name" value="DNA breaking-rejoining enzymes"/>
    <property type="match status" value="1"/>
</dbReference>
<dbReference type="Pfam" id="PF14659">
    <property type="entry name" value="Phage_int_SAM_3"/>
    <property type="match status" value="1"/>
</dbReference>